<dbReference type="InterPro" id="IPR036390">
    <property type="entry name" value="WH_DNA-bd_sf"/>
</dbReference>
<evidence type="ECO:0000313" key="5">
    <source>
        <dbReference type="Proteomes" id="UP000324269"/>
    </source>
</evidence>
<dbReference type="PANTHER" id="PTHR34580:SF8">
    <property type="entry name" value="WYL DOMAIN-CONTAINING PROTEIN"/>
    <property type="match status" value="1"/>
</dbReference>
<evidence type="ECO:0000256" key="1">
    <source>
        <dbReference type="ARBA" id="ARBA00023015"/>
    </source>
</evidence>
<dbReference type="AlphaFoldDB" id="A0A5D4UIU7"/>
<dbReference type="InterPro" id="IPR001034">
    <property type="entry name" value="DeoR_HTH"/>
</dbReference>
<gene>
    <name evidence="4" type="ORF">FZC85_09860</name>
</gene>
<dbReference type="Pfam" id="PF25583">
    <property type="entry name" value="WCX"/>
    <property type="match status" value="1"/>
</dbReference>
<dbReference type="OrthoDB" id="9815009at2"/>
<dbReference type="Gene3D" id="1.10.10.10">
    <property type="entry name" value="Winged helix-like DNA-binding domain superfamily/Winged helix DNA-binding domain"/>
    <property type="match status" value="1"/>
</dbReference>
<keyword evidence="2" id="KW-0804">Transcription</keyword>
<dbReference type="Pfam" id="PF08279">
    <property type="entry name" value="HTH_11"/>
    <property type="match status" value="1"/>
</dbReference>
<dbReference type="GO" id="GO:0003700">
    <property type="term" value="F:DNA-binding transcription factor activity"/>
    <property type="evidence" value="ECO:0007669"/>
    <property type="project" value="InterPro"/>
</dbReference>
<dbReference type="InterPro" id="IPR057727">
    <property type="entry name" value="WCX_dom"/>
</dbReference>
<protein>
    <submittedName>
        <fullName evidence="4">YafY family transcriptional regulator</fullName>
    </submittedName>
</protein>
<dbReference type="InterPro" id="IPR013196">
    <property type="entry name" value="HTH_11"/>
</dbReference>
<name>A0A5D4UIU7_9BACI</name>
<dbReference type="PANTHER" id="PTHR34580">
    <property type="match status" value="1"/>
</dbReference>
<dbReference type="EMBL" id="VTEZ01000002">
    <property type="protein sequence ID" value="TYS87262.1"/>
    <property type="molecule type" value="Genomic_DNA"/>
</dbReference>
<dbReference type="Proteomes" id="UP000324269">
    <property type="component" value="Unassembled WGS sequence"/>
</dbReference>
<dbReference type="RefSeq" id="WP_148970906.1">
    <property type="nucleotide sequence ID" value="NZ_JBNIKW010000007.1"/>
</dbReference>
<dbReference type="InterPro" id="IPR028349">
    <property type="entry name" value="PafC-like"/>
</dbReference>
<comment type="caution">
    <text evidence="4">The sequence shown here is derived from an EMBL/GenBank/DDBJ whole genome shotgun (WGS) entry which is preliminary data.</text>
</comment>
<evidence type="ECO:0000313" key="4">
    <source>
        <dbReference type="EMBL" id="TYS87262.1"/>
    </source>
</evidence>
<keyword evidence="1" id="KW-0805">Transcription regulation</keyword>
<dbReference type="SUPFAM" id="SSF46785">
    <property type="entry name" value="Winged helix' DNA-binding domain"/>
    <property type="match status" value="1"/>
</dbReference>
<dbReference type="PROSITE" id="PS51000">
    <property type="entry name" value="HTH_DEOR_2"/>
    <property type="match status" value="1"/>
</dbReference>
<dbReference type="InterPro" id="IPR051534">
    <property type="entry name" value="CBASS_pafABC_assoc_protein"/>
</dbReference>
<feature type="domain" description="HTH deoR-type" evidence="3">
    <location>
        <begin position="2"/>
        <end position="57"/>
    </location>
</feature>
<reference evidence="4 5" key="1">
    <citation type="submission" date="2019-08" db="EMBL/GenBank/DDBJ databases">
        <title>Bacillus genomes from the desert of Cuatro Cienegas, Coahuila.</title>
        <authorList>
            <person name="Olmedo-Alvarez G."/>
        </authorList>
    </citation>
    <scope>NUCLEOTIDE SEQUENCE [LARGE SCALE GENOMIC DNA]</scope>
    <source>
        <strain evidence="4 5">CH87b_3T</strain>
    </source>
</reference>
<sequence>MKVERLLAIIIKLLNTNRITAKKLAEEFEVSVRTIQRDIDSINLAGIPIVSYKGSNGGYGILEEYKISTGLFNDIEYELLLTALNGVYKTYDDKQLKQIIEKLTSIKSNGNVNQTSPVWLDFGGWGPTEKRKEKINMIKQSIESNKVLAFQYIDINGSYTEREIEPVTLILKINKWYVYAFCKLRNEYRLFKLGRMQNMKRTSKPIEQRERSEHENFYQHNREMVTIKLKFTQHALNELEDYFDLDHVEFGDDGWVYLTESFPEDEWVYRMILSLGSEIEVLEPVHIREIMKERAKKIYDKY</sequence>
<dbReference type="PROSITE" id="PS52050">
    <property type="entry name" value="WYL"/>
    <property type="match status" value="1"/>
</dbReference>
<organism evidence="4 5">
    <name type="scientific">Rossellomorea aquimaris</name>
    <dbReference type="NCBI Taxonomy" id="189382"/>
    <lineage>
        <taxon>Bacteria</taxon>
        <taxon>Bacillati</taxon>
        <taxon>Bacillota</taxon>
        <taxon>Bacilli</taxon>
        <taxon>Bacillales</taxon>
        <taxon>Bacillaceae</taxon>
        <taxon>Rossellomorea</taxon>
    </lineage>
</organism>
<evidence type="ECO:0000259" key="3">
    <source>
        <dbReference type="PROSITE" id="PS51000"/>
    </source>
</evidence>
<accession>A0A5D4UIU7</accession>
<dbReference type="PIRSF" id="PIRSF016838">
    <property type="entry name" value="PafC"/>
    <property type="match status" value="1"/>
</dbReference>
<dbReference type="InterPro" id="IPR036388">
    <property type="entry name" value="WH-like_DNA-bd_sf"/>
</dbReference>
<proteinExistence type="predicted"/>
<evidence type="ECO:0000256" key="2">
    <source>
        <dbReference type="ARBA" id="ARBA00023163"/>
    </source>
</evidence>
<dbReference type="InterPro" id="IPR026881">
    <property type="entry name" value="WYL_dom"/>
</dbReference>
<dbReference type="Pfam" id="PF13280">
    <property type="entry name" value="WYL"/>
    <property type="match status" value="1"/>
</dbReference>